<sequence length="177" mass="18867">MTTQRVLWHVTMSLDGFIAGPRHEMDWMPHDDAENPVVPEVIASVGAVLCGRNTWDLVDGPRDRDGAGAVYGGRFDGPVFVMTHRPEPGGPYLSGDLKTAVGTALAAAGGRDLLLIGAGLARTCVAAGLVDRLVVHVAPILLGGGVRLYEAVDRVPLRLVEESRAGQHVNLEYTLPR</sequence>
<dbReference type="Proteomes" id="UP000642070">
    <property type="component" value="Unassembled WGS sequence"/>
</dbReference>
<feature type="domain" description="Bacterial bifunctional deaminase-reductase C-terminal" evidence="1">
    <location>
        <begin position="6"/>
        <end position="163"/>
    </location>
</feature>
<evidence type="ECO:0000313" key="2">
    <source>
        <dbReference type="EMBL" id="GGM14861.1"/>
    </source>
</evidence>
<keyword evidence="3" id="KW-1185">Reference proteome</keyword>
<dbReference type="Gene3D" id="3.40.430.10">
    <property type="entry name" value="Dihydrofolate Reductase, subunit A"/>
    <property type="match status" value="1"/>
</dbReference>
<dbReference type="GO" id="GO:0009231">
    <property type="term" value="P:riboflavin biosynthetic process"/>
    <property type="evidence" value="ECO:0007669"/>
    <property type="project" value="InterPro"/>
</dbReference>
<dbReference type="GO" id="GO:0008703">
    <property type="term" value="F:5-amino-6-(5-phosphoribosylamino)uracil reductase activity"/>
    <property type="evidence" value="ECO:0007669"/>
    <property type="project" value="InterPro"/>
</dbReference>
<dbReference type="Pfam" id="PF01872">
    <property type="entry name" value="RibD_C"/>
    <property type="match status" value="1"/>
</dbReference>
<name>A0A917T9R6_9ACTN</name>
<proteinExistence type="predicted"/>
<dbReference type="AlphaFoldDB" id="A0A917T9R6"/>
<reference evidence="2" key="2">
    <citation type="submission" date="2020-09" db="EMBL/GenBank/DDBJ databases">
        <authorList>
            <person name="Sun Q."/>
            <person name="Ohkuma M."/>
        </authorList>
    </citation>
    <scope>NUCLEOTIDE SEQUENCE</scope>
    <source>
        <strain evidence="2">JCM 19831</strain>
    </source>
</reference>
<dbReference type="InterPro" id="IPR024072">
    <property type="entry name" value="DHFR-like_dom_sf"/>
</dbReference>
<dbReference type="InterPro" id="IPR050765">
    <property type="entry name" value="Riboflavin_Biosynth_HTPR"/>
</dbReference>
<dbReference type="PANTHER" id="PTHR38011">
    <property type="entry name" value="DIHYDROFOLATE REDUCTASE FAMILY PROTEIN (AFU_ORTHOLOGUE AFUA_8G06820)"/>
    <property type="match status" value="1"/>
</dbReference>
<protein>
    <submittedName>
        <fullName evidence="2">Deaminase</fullName>
    </submittedName>
</protein>
<evidence type="ECO:0000259" key="1">
    <source>
        <dbReference type="Pfam" id="PF01872"/>
    </source>
</evidence>
<evidence type="ECO:0000313" key="3">
    <source>
        <dbReference type="Proteomes" id="UP000642070"/>
    </source>
</evidence>
<gene>
    <name evidence="2" type="ORF">GCM10007977_014960</name>
</gene>
<dbReference type="RefSeq" id="WP_190248990.1">
    <property type="nucleotide sequence ID" value="NZ_BMPI01000006.1"/>
</dbReference>
<dbReference type="SUPFAM" id="SSF53597">
    <property type="entry name" value="Dihydrofolate reductase-like"/>
    <property type="match status" value="1"/>
</dbReference>
<dbReference type="InterPro" id="IPR002734">
    <property type="entry name" value="RibDG_C"/>
</dbReference>
<organism evidence="2 3">
    <name type="scientific">Dactylosporangium sucinum</name>
    <dbReference type="NCBI Taxonomy" id="1424081"/>
    <lineage>
        <taxon>Bacteria</taxon>
        <taxon>Bacillati</taxon>
        <taxon>Actinomycetota</taxon>
        <taxon>Actinomycetes</taxon>
        <taxon>Micromonosporales</taxon>
        <taxon>Micromonosporaceae</taxon>
        <taxon>Dactylosporangium</taxon>
    </lineage>
</organism>
<reference evidence="2" key="1">
    <citation type="journal article" date="2014" name="Int. J. Syst. Evol. Microbiol.">
        <title>Complete genome sequence of Corynebacterium casei LMG S-19264T (=DSM 44701T), isolated from a smear-ripened cheese.</title>
        <authorList>
            <consortium name="US DOE Joint Genome Institute (JGI-PGF)"/>
            <person name="Walter F."/>
            <person name="Albersmeier A."/>
            <person name="Kalinowski J."/>
            <person name="Ruckert C."/>
        </authorList>
    </citation>
    <scope>NUCLEOTIDE SEQUENCE</scope>
    <source>
        <strain evidence="2">JCM 19831</strain>
    </source>
</reference>
<dbReference type="EMBL" id="BMPI01000006">
    <property type="protein sequence ID" value="GGM14861.1"/>
    <property type="molecule type" value="Genomic_DNA"/>
</dbReference>
<dbReference type="PANTHER" id="PTHR38011:SF12">
    <property type="entry name" value="BIFUNCTIONAL DEAMINASE-REDUCTASE DOMAIN PROTEIN"/>
    <property type="match status" value="1"/>
</dbReference>
<comment type="caution">
    <text evidence="2">The sequence shown here is derived from an EMBL/GenBank/DDBJ whole genome shotgun (WGS) entry which is preliminary data.</text>
</comment>
<accession>A0A917T9R6</accession>